<sequence length="179" mass="19760">MASIRPVISVVIREHTENAAFFWAQRDTLAAEEVPDTEAIAFVDDRLEANLDALRIAGPATWPFIIEAFEDFPEKGELFVMAHRALETGDVRRLDQAAAFARAAVDGSRGLCGAFEWLPPRVTAGVVRDWIDAADPIRIEAAIAALAAHGGSLGDRLPGLLEHRDERIRVAAKRFRQRH</sequence>
<dbReference type="RefSeq" id="WP_090610273.1">
    <property type="nucleotide sequence ID" value="NZ_CP067127.1"/>
</dbReference>
<keyword evidence="2" id="KW-1185">Reference proteome</keyword>
<name>A0A1H8EF32_9RHOB</name>
<proteinExistence type="predicted"/>
<gene>
    <name evidence="1" type="ORF">SAMN04489859_100239</name>
</gene>
<dbReference type="STRING" id="34002.SAMN04489859_100239"/>
<dbReference type="AlphaFoldDB" id="A0A1H8EF32"/>
<evidence type="ECO:0008006" key="3">
    <source>
        <dbReference type="Google" id="ProtNLM"/>
    </source>
</evidence>
<dbReference type="OrthoDB" id="8089803at2"/>
<organism evidence="1 2">
    <name type="scientific">Paracoccus alcaliphilus</name>
    <dbReference type="NCBI Taxonomy" id="34002"/>
    <lineage>
        <taxon>Bacteria</taxon>
        <taxon>Pseudomonadati</taxon>
        <taxon>Pseudomonadota</taxon>
        <taxon>Alphaproteobacteria</taxon>
        <taxon>Rhodobacterales</taxon>
        <taxon>Paracoccaceae</taxon>
        <taxon>Paracoccus</taxon>
    </lineage>
</organism>
<dbReference type="EMBL" id="FODE01000002">
    <property type="protein sequence ID" value="SEN17990.1"/>
    <property type="molecule type" value="Genomic_DNA"/>
</dbReference>
<reference evidence="1 2" key="1">
    <citation type="submission" date="2016-10" db="EMBL/GenBank/DDBJ databases">
        <authorList>
            <person name="de Groot N.N."/>
        </authorList>
    </citation>
    <scope>NUCLEOTIDE SEQUENCE [LARGE SCALE GENOMIC DNA]</scope>
    <source>
        <strain evidence="1 2">DSM 8512</strain>
    </source>
</reference>
<evidence type="ECO:0000313" key="2">
    <source>
        <dbReference type="Proteomes" id="UP000199054"/>
    </source>
</evidence>
<dbReference type="Proteomes" id="UP000199054">
    <property type="component" value="Unassembled WGS sequence"/>
</dbReference>
<evidence type="ECO:0000313" key="1">
    <source>
        <dbReference type="EMBL" id="SEN17990.1"/>
    </source>
</evidence>
<protein>
    <recommendedName>
        <fullName evidence="3">HEAT repeat domain-containing protein</fullName>
    </recommendedName>
</protein>
<accession>A0A1H8EF32</accession>